<dbReference type="RefSeq" id="WP_126044147.1">
    <property type="nucleotide sequence ID" value="NZ_RXFM01000002.1"/>
</dbReference>
<keyword evidence="5" id="KW-0326">Glycosidase</keyword>
<accession>A0A429XVP4</accession>
<dbReference type="EMBL" id="RXFM01000002">
    <property type="protein sequence ID" value="RST72442.1"/>
    <property type="molecule type" value="Genomic_DNA"/>
</dbReference>
<evidence type="ECO:0000259" key="6">
    <source>
        <dbReference type="Pfam" id="PF00933"/>
    </source>
</evidence>
<dbReference type="AlphaFoldDB" id="A0A429XVP4"/>
<evidence type="ECO:0000256" key="5">
    <source>
        <dbReference type="ARBA" id="ARBA00023295"/>
    </source>
</evidence>
<dbReference type="OrthoDB" id="9786661at2"/>
<gene>
    <name evidence="7" type="ORF">EIC27_00160</name>
</gene>
<dbReference type="PANTHER" id="PTHR30480">
    <property type="entry name" value="BETA-HEXOSAMINIDASE-RELATED"/>
    <property type="match status" value="1"/>
</dbReference>
<keyword evidence="8" id="KW-1185">Reference proteome</keyword>
<dbReference type="InterPro" id="IPR017853">
    <property type="entry name" value="GH"/>
</dbReference>
<evidence type="ECO:0000313" key="8">
    <source>
        <dbReference type="Proteomes" id="UP000279470"/>
    </source>
</evidence>
<dbReference type="PANTHER" id="PTHR30480:SF13">
    <property type="entry name" value="BETA-HEXOSAMINIDASE"/>
    <property type="match status" value="1"/>
</dbReference>
<dbReference type="Proteomes" id="UP000279470">
    <property type="component" value="Unassembled WGS sequence"/>
</dbReference>
<keyword evidence="4 7" id="KW-0378">Hydrolase</keyword>
<dbReference type="Pfam" id="PF00933">
    <property type="entry name" value="Glyco_hydro_3"/>
    <property type="match status" value="1"/>
</dbReference>
<name>A0A429XVP4_9RICK</name>
<dbReference type="GO" id="GO:0004563">
    <property type="term" value="F:beta-N-acetylhexosaminidase activity"/>
    <property type="evidence" value="ECO:0007669"/>
    <property type="project" value="UniProtKB-EC"/>
</dbReference>
<dbReference type="InterPro" id="IPR001764">
    <property type="entry name" value="Glyco_hydro_3_N"/>
</dbReference>
<evidence type="ECO:0000256" key="3">
    <source>
        <dbReference type="ARBA" id="ARBA00012663"/>
    </source>
</evidence>
<dbReference type="EC" id="3.2.1.52" evidence="3"/>
<dbReference type="InterPro" id="IPR050226">
    <property type="entry name" value="NagZ_Beta-hexosaminidase"/>
</dbReference>
<evidence type="ECO:0000256" key="1">
    <source>
        <dbReference type="ARBA" id="ARBA00001231"/>
    </source>
</evidence>
<sequence length="361" mass="40238">MVQDNELTLKQKIAAMLMFGFRGSNVEDQGVVEIVSDITKLGLGGVLLFNYNVESPNQLTSLTSALKQADPKILIAVDQEGGKVQRLSSKNGFRSFDTAKKIAKNYSLEEAYSTYFEMAKILKNYGINFNFAPCVDVDTNPTCSVIGGYERSFSDNPETVIHYSKQFIDAHKEHKIVTTLKHFPGHGYARGDTHQGLVDMTNSANPNIELKPYQELFKESSYIAVMTAHIKNYNLDPEGLPATMSKEIITGLLREKLGFQGVVVTDALEMGAIKAHYKLKDVICHAINAGNDILVFTRNSAASPNSEEKDLWDTSPEKVINIIELAISNGDILKERIDESYARIIKLQELINTEQICEYEL</sequence>
<evidence type="ECO:0000256" key="4">
    <source>
        <dbReference type="ARBA" id="ARBA00022801"/>
    </source>
</evidence>
<dbReference type="GO" id="GO:0009254">
    <property type="term" value="P:peptidoglycan turnover"/>
    <property type="evidence" value="ECO:0007669"/>
    <property type="project" value="TreeGrafter"/>
</dbReference>
<comment type="caution">
    <text evidence="7">The sequence shown here is derived from an EMBL/GenBank/DDBJ whole genome shotgun (WGS) entry which is preliminary data.</text>
</comment>
<dbReference type="InterPro" id="IPR036962">
    <property type="entry name" value="Glyco_hydro_3_N_sf"/>
</dbReference>
<comment type="catalytic activity">
    <reaction evidence="1">
        <text>Hydrolysis of terminal non-reducing N-acetyl-D-hexosamine residues in N-acetyl-beta-D-hexosaminides.</text>
        <dbReference type="EC" id="3.2.1.52"/>
    </reaction>
</comment>
<dbReference type="GO" id="GO:0005975">
    <property type="term" value="P:carbohydrate metabolic process"/>
    <property type="evidence" value="ECO:0007669"/>
    <property type="project" value="InterPro"/>
</dbReference>
<reference evidence="8" key="1">
    <citation type="submission" date="2018-11" db="EMBL/GenBank/DDBJ databases">
        <title>Phylogenetic, genomic, and biogeographic characterization of a novel and ubiquitous marine invertebrate-associated Rickettsiales parasite, Candidatus Marinoinvertebrata rohwerii, gen. nov., sp. nov.</title>
        <authorList>
            <person name="Klinges J.G."/>
            <person name="Rosales S.M."/>
            <person name="Mcminds R."/>
            <person name="Shaver E.C."/>
            <person name="Shantz A."/>
            <person name="Peters E.C."/>
            <person name="Burkepile D.E."/>
            <person name="Silliman B.R."/>
            <person name="Vega Thurber R.L."/>
        </authorList>
    </citation>
    <scope>NUCLEOTIDE SEQUENCE [LARGE SCALE GENOMIC DNA]</scope>
    <source>
        <strain evidence="8">a_cerv_44</strain>
    </source>
</reference>
<feature type="domain" description="Glycoside hydrolase family 3 N-terminal" evidence="6">
    <location>
        <begin position="8"/>
        <end position="347"/>
    </location>
</feature>
<dbReference type="Gene3D" id="3.20.20.300">
    <property type="entry name" value="Glycoside hydrolase, family 3, N-terminal domain"/>
    <property type="match status" value="1"/>
</dbReference>
<evidence type="ECO:0000256" key="2">
    <source>
        <dbReference type="ARBA" id="ARBA00005336"/>
    </source>
</evidence>
<protein>
    <recommendedName>
        <fullName evidence="3">beta-N-acetylhexosaminidase</fullName>
        <ecNumber evidence="3">3.2.1.52</ecNumber>
    </recommendedName>
</protein>
<evidence type="ECO:0000313" key="7">
    <source>
        <dbReference type="EMBL" id="RST72442.1"/>
    </source>
</evidence>
<comment type="similarity">
    <text evidence="2">Belongs to the glycosyl hydrolase 3 family.</text>
</comment>
<proteinExistence type="inferred from homology"/>
<organism evidence="7 8">
    <name type="scientific">Candidatus Aquarickettsia rohweri</name>
    <dbReference type="NCBI Taxonomy" id="2602574"/>
    <lineage>
        <taxon>Bacteria</taxon>
        <taxon>Pseudomonadati</taxon>
        <taxon>Pseudomonadota</taxon>
        <taxon>Alphaproteobacteria</taxon>
        <taxon>Rickettsiales</taxon>
        <taxon>Candidatus Midichloriaceae</taxon>
        <taxon>Candidatus Aquarickettsia</taxon>
    </lineage>
</organism>
<dbReference type="SUPFAM" id="SSF51445">
    <property type="entry name" value="(Trans)glycosidases"/>
    <property type="match status" value="1"/>
</dbReference>